<organism evidence="2 3">
    <name type="scientific">Desulfolutivibrio sulfodismutans</name>
    <dbReference type="NCBI Taxonomy" id="63561"/>
    <lineage>
        <taxon>Bacteria</taxon>
        <taxon>Pseudomonadati</taxon>
        <taxon>Thermodesulfobacteriota</taxon>
        <taxon>Desulfovibrionia</taxon>
        <taxon>Desulfovibrionales</taxon>
        <taxon>Desulfovibrionaceae</taxon>
        <taxon>Desulfolutivibrio</taxon>
    </lineage>
</organism>
<evidence type="ECO:0000256" key="1">
    <source>
        <dbReference type="SAM" id="Phobius"/>
    </source>
</evidence>
<reference evidence="2 3" key="1">
    <citation type="submission" date="2020-02" db="EMBL/GenBank/DDBJ databases">
        <title>Comparative genomics of sulfur disproportionating microorganisms.</title>
        <authorList>
            <person name="Ward L.M."/>
            <person name="Bertran E."/>
            <person name="Johnston D.T."/>
        </authorList>
    </citation>
    <scope>NUCLEOTIDE SEQUENCE [LARGE SCALE GENOMIC DNA]</scope>
    <source>
        <strain evidence="2 3">DSM 3696</strain>
    </source>
</reference>
<name>A0A7K3NIZ5_9BACT</name>
<keyword evidence="1" id="KW-0812">Transmembrane</keyword>
<dbReference type="Proteomes" id="UP000469724">
    <property type="component" value="Unassembled WGS sequence"/>
</dbReference>
<protein>
    <submittedName>
        <fullName evidence="2">Uncharacterized protein</fullName>
    </submittedName>
</protein>
<proteinExistence type="predicted"/>
<comment type="caution">
    <text evidence="2">The sequence shown here is derived from an EMBL/GenBank/DDBJ whole genome shotgun (WGS) entry which is preliminary data.</text>
</comment>
<gene>
    <name evidence="2" type="ORF">G3N56_00320</name>
</gene>
<keyword evidence="1" id="KW-1133">Transmembrane helix</keyword>
<dbReference type="RefSeq" id="WP_163300243.1">
    <property type="nucleotide sequence ID" value="NZ_JAAGRQ010000001.1"/>
</dbReference>
<dbReference type="AlphaFoldDB" id="A0A7K3NIZ5"/>
<accession>A0A7K3NIZ5</accession>
<keyword evidence="1" id="KW-0472">Membrane</keyword>
<sequence length="321" mass="35289">MKIFKDGEVIHLYTVRHQTNIKVIILWVVAICAVFAFLLSTASFASDLSTHESISTGMHHTVDVAMNRSTPLVFTCDPRLGFKNMKERRAAMSLSVPAGMKIFFQRIGSSSIYQTKKHGSVYIFKSGMNIDADGAFTAYHPLPGKGLDHLGNAGRPGNWWGIVTHNTKRSGKPVLQDATDPAPGYYVSGTSLQDATKENNDPTRYVNSEAIPFFVLPGDSRIPATMGDFGYVVNMDTAMSSGCIFADVGPDNKIGEGSIALARAVGIPSDPRGEGTTDQMIYVVFTDTSQGWPVDKKYIDSHSNQLFEQWGGMERLRREMY</sequence>
<dbReference type="EMBL" id="JAAGRQ010000001">
    <property type="protein sequence ID" value="NDY55189.1"/>
    <property type="molecule type" value="Genomic_DNA"/>
</dbReference>
<evidence type="ECO:0000313" key="2">
    <source>
        <dbReference type="EMBL" id="NDY55189.1"/>
    </source>
</evidence>
<evidence type="ECO:0000313" key="3">
    <source>
        <dbReference type="Proteomes" id="UP000469724"/>
    </source>
</evidence>
<keyword evidence="3" id="KW-1185">Reference proteome</keyword>
<feature type="transmembrane region" description="Helical" evidence="1">
    <location>
        <begin position="21"/>
        <end position="45"/>
    </location>
</feature>